<accession>A0ABN3K8P1</accession>
<evidence type="ECO:0008006" key="3">
    <source>
        <dbReference type="Google" id="ProtNLM"/>
    </source>
</evidence>
<proteinExistence type="predicted"/>
<reference evidence="1 2" key="1">
    <citation type="journal article" date="2019" name="Int. J. Syst. Evol. Microbiol.">
        <title>The Global Catalogue of Microorganisms (GCM) 10K type strain sequencing project: providing services to taxonomists for standard genome sequencing and annotation.</title>
        <authorList>
            <consortium name="The Broad Institute Genomics Platform"/>
            <consortium name="The Broad Institute Genome Sequencing Center for Infectious Disease"/>
            <person name="Wu L."/>
            <person name="Ma J."/>
        </authorList>
    </citation>
    <scope>NUCLEOTIDE SEQUENCE [LARGE SCALE GENOMIC DNA]</scope>
    <source>
        <strain evidence="1 2">JCM 3325</strain>
    </source>
</reference>
<protein>
    <recommendedName>
        <fullName evidence="3">Organic solvent tolerance-like N-terminal domain-containing protein</fullName>
    </recommendedName>
</protein>
<gene>
    <name evidence="1" type="ORF">GCM10010191_82050</name>
</gene>
<evidence type="ECO:0000313" key="1">
    <source>
        <dbReference type="EMBL" id="GAA2451529.1"/>
    </source>
</evidence>
<keyword evidence="2" id="KW-1185">Reference proteome</keyword>
<organism evidence="1 2">
    <name type="scientific">Actinomadura vinacea</name>
    <dbReference type="NCBI Taxonomy" id="115336"/>
    <lineage>
        <taxon>Bacteria</taxon>
        <taxon>Bacillati</taxon>
        <taxon>Actinomycetota</taxon>
        <taxon>Actinomycetes</taxon>
        <taxon>Streptosporangiales</taxon>
        <taxon>Thermomonosporaceae</taxon>
        <taxon>Actinomadura</taxon>
    </lineage>
</organism>
<comment type="caution">
    <text evidence="1">The sequence shown here is derived from an EMBL/GenBank/DDBJ whole genome shotgun (WGS) entry which is preliminary data.</text>
</comment>
<dbReference type="EMBL" id="BAAARW010000038">
    <property type="protein sequence ID" value="GAA2451529.1"/>
    <property type="molecule type" value="Genomic_DNA"/>
</dbReference>
<evidence type="ECO:0000313" key="2">
    <source>
        <dbReference type="Proteomes" id="UP001501231"/>
    </source>
</evidence>
<dbReference type="RefSeq" id="WP_344596683.1">
    <property type="nucleotide sequence ID" value="NZ_BAAARW010000038.1"/>
</dbReference>
<dbReference type="Proteomes" id="UP001501231">
    <property type="component" value="Unassembled WGS sequence"/>
</dbReference>
<name>A0ABN3K8P1_9ACTN</name>
<sequence>MGRRWRYLGLALATAFCVVPPSSTIGIDRPTVDSETREQLTVAASSLVQFRSRALVRKVSHDPERVPTEVMGVAIAPRLARVQERAVRDLENRNRAPVEGGPAYTGARTRLADARAVRAGDHITLDAVEKTEIRHEAGKLVQSVRRRFDFVASGDRIILTGERVLDAEAQPVNDPDPRSR</sequence>